<reference evidence="3 4" key="1">
    <citation type="journal article" date="2013" name="Genome Announc.">
        <title>Draft Genome Sequence for Caulobacter sp. Strain OR37, a Bacterium Tolerant to Heavy Metals.</title>
        <authorList>
            <person name="Utturkar S.M."/>
            <person name="Bollmann A."/>
            <person name="Brzoska R.M."/>
            <person name="Klingeman D.M."/>
            <person name="Epstein S.E."/>
            <person name="Palumbo A.V."/>
            <person name="Brown S.D."/>
        </authorList>
    </citation>
    <scope>NUCLEOTIDE SEQUENCE [LARGE SCALE GENOMIC DNA]</scope>
    <source>
        <strain evidence="3 4">OR37</strain>
    </source>
</reference>
<comment type="caution">
    <text evidence="3">The sequence shown here is derived from an EMBL/GenBank/DDBJ whole genome shotgun (WGS) entry which is preliminary data.</text>
</comment>
<keyword evidence="2" id="KW-0472">Membrane</keyword>
<feature type="region of interest" description="Disordered" evidence="1">
    <location>
        <begin position="37"/>
        <end position="124"/>
    </location>
</feature>
<evidence type="ECO:0000256" key="2">
    <source>
        <dbReference type="SAM" id="Phobius"/>
    </source>
</evidence>
<evidence type="ECO:0000313" key="4">
    <source>
        <dbReference type="Proteomes" id="UP000013063"/>
    </source>
</evidence>
<organism evidence="3 4">
    <name type="scientific">Caulobacter vibrioides OR37</name>
    <dbReference type="NCBI Taxonomy" id="1292034"/>
    <lineage>
        <taxon>Bacteria</taxon>
        <taxon>Pseudomonadati</taxon>
        <taxon>Pseudomonadota</taxon>
        <taxon>Alphaproteobacteria</taxon>
        <taxon>Caulobacterales</taxon>
        <taxon>Caulobacteraceae</taxon>
        <taxon>Caulobacter</taxon>
    </lineage>
</organism>
<keyword evidence="4" id="KW-1185">Reference proteome</keyword>
<gene>
    <name evidence="3" type="ORF">OR37_02424</name>
</gene>
<feature type="compositionally biased region" description="Basic and acidic residues" evidence="1">
    <location>
        <begin position="68"/>
        <end position="78"/>
    </location>
</feature>
<dbReference type="PROSITE" id="PS51257">
    <property type="entry name" value="PROKAR_LIPOPROTEIN"/>
    <property type="match status" value="1"/>
</dbReference>
<keyword evidence="2" id="KW-1133">Transmembrane helix</keyword>
<dbReference type="PATRIC" id="fig|1292034.3.peg.2409"/>
<name>R0EI23_CAUVI</name>
<dbReference type="STRING" id="1292034.OR37_02424"/>
<proteinExistence type="predicted"/>
<evidence type="ECO:0000313" key="3">
    <source>
        <dbReference type="EMBL" id="ENZ81664.1"/>
    </source>
</evidence>
<dbReference type="OrthoDB" id="7193229at2"/>
<keyword evidence="2" id="KW-0812">Transmembrane</keyword>
<feature type="compositionally biased region" description="Low complexity" evidence="1">
    <location>
        <begin position="84"/>
        <end position="111"/>
    </location>
</feature>
<dbReference type="EMBL" id="APMP01000014">
    <property type="protein sequence ID" value="ENZ81664.1"/>
    <property type="molecule type" value="Genomic_DNA"/>
</dbReference>
<dbReference type="Proteomes" id="UP000013063">
    <property type="component" value="Unassembled WGS sequence"/>
</dbReference>
<accession>R0EI23</accession>
<evidence type="ECO:0000256" key="1">
    <source>
        <dbReference type="SAM" id="MobiDB-lite"/>
    </source>
</evidence>
<dbReference type="RefSeq" id="WP_004620065.1">
    <property type="nucleotide sequence ID" value="NZ_APMP01000014.1"/>
</dbReference>
<feature type="transmembrane region" description="Helical" evidence="2">
    <location>
        <begin position="12"/>
        <end position="30"/>
    </location>
</feature>
<sequence length="124" mass="12491" precursor="true">MTTLERPLPLNVVVAALLACCVGGFAMGLVNAMKVDRGGAETSKTPAAEVSGAPVKDATPALAYEPPPVEKPKPKAVEVETPEQEVPAPAVETAPATTATPAAPAAAASKPADPPPPKSIEDLY</sequence>
<protein>
    <submittedName>
        <fullName evidence="3">Uncharacterized protein</fullName>
    </submittedName>
</protein>
<dbReference type="AlphaFoldDB" id="R0EI23"/>